<feature type="domain" description="SKP1 component dimerisation" evidence="2">
    <location>
        <begin position="77"/>
        <end position="123"/>
    </location>
</feature>
<protein>
    <submittedName>
        <fullName evidence="3">SKP1-like protein 1A</fullName>
    </submittedName>
</protein>
<comment type="pathway">
    <text evidence="1">Protein modification; protein ubiquitination.</text>
</comment>
<comment type="caution">
    <text evidence="3">The sequence shown here is derived from an EMBL/GenBank/DDBJ whole genome shotgun (WGS) entry which is preliminary data.</text>
</comment>
<evidence type="ECO:0000259" key="2">
    <source>
        <dbReference type="Pfam" id="PF01466"/>
    </source>
</evidence>
<dbReference type="InterPro" id="IPR011333">
    <property type="entry name" value="SKP1/BTB/POZ_sf"/>
</dbReference>
<evidence type="ECO:0000256" key="1">
    <source>
        <dbReference type="ARBA" id="ARBA00004906"/>
    </source>
</evidence>
<evidence type="ECO:0000313" key="3">
    <source>
        <dbReference type="EMBL" id="GEX94793.1"/>
    </source>
</evidence>
<dbReference type="Pfam" id="PF01466">
    <property type="entry name" value="Skp1"/>
    <property type="match status" value="1"/>
</dbReference>
<name>A0A699HB50_TANCI</name>
<organism evidence="3">
    <name type="scientific">Tanacetum cinerariifolium</name>
    <name type="common">Dalmatian daisy</name>
    <name type="synonym">Chrysanthemum cinerariifolium</name>
    <dbReference type="NCBI Taxonomy" id="118510"/>
    <lineage>
        <taxon>Eukaryota</taxon>
        <taxon>Viridiplantae</taxon>
        <taxon>Streptophyta</taxon>
        <taxon>Embryophyta</taxon>
        <taxon>Tracheophyta</taxon>
        <taxon>Spermatophyta</taxon>
        <taxon>Magnoliopsida</taxon>
        <taxon>eudicotyledons</taxon>
        <taxon>Gunneridae</taxon>
        <taxon>Pentapetalae</taxon>
        <taxon>asterids</taxon>
        <taxon>campanulids</taxon>
        <taxon>Asterales</taxon>
        <taxon>Asteraceae</taxon>
        <taxon>Asteroideae</taxon>
        <taxon>Anthemideae</taxon>
        <taxon>Anthemidinae</taxon>
        <taxon>Tanacetum</taxon>
    </lineage>
</organism>
<reference evidence="3" key="1">
    <citation type="journal article" date="2019" name="Sci. Rep.">
        <title>Draft genome of Tanacetum cinerariifolium, the natural source of mosquito coil.</title>
        <authorList>
            <person name="Yamashiro T."/>
            <person name="Shiraishi A."/>
            <person name="Satake H."/>
            <person name="Nakayama K."/>
        </authorList>
    </citation>
    <scope>NUCLEOTIDE SEQUENCE</scope>
</reference>
<feature type="non-terminal residue" evidence="3">
    <location>
        <position position="1"/>
    </location>
</feature>
<sequence length="125" mass="14132">PTFSQGIVAGEGILYERSPATFPRRKVAGERNPRRQVAGESPELSLGKVVNVVVLEGDLRDQSWRYRGAACGLQIRSLLDVTSEAVVDMIIGKTPEEIHKMFNMNQDLTFEEIVEVFEMEDWCFE</sequence>
<dbReference type="EMBL" id="BKCJ010140988">
    <property type="protein sequence ID" value="GEX94793.1"/>
    <property type="molecule type" value="Genomic_DNA"/>
</dbReference>
<dbReference type="AlphaFoldDB" id="A0A699HB50"/>
<dbReference type="SUPFAM" id="SSF81382">
    <property type="entry name" value="Skp1 dimerisation domain-like"/>
    <property type="match status" value="1"/>
</dbReference>
<accession>A0A699HB50</accession>
<proteinExistence type="predicted"/>
<dbReference type="Gene3D" id="3.30.710.10">
    <property type="entry name" value="Potassium Channel Kv1.1, Chain A"/>
    <property type="match status" value="1"/>
</dbReference>
<dbReference type="InterPro" id="IPR036296">
    <property type="entry name" value="SKP1-like_dim_sf"/>
</dbReference>
<gene>
    <name evidence="3" type="ORF">Tci_366768</name>
</gene>
<dbReference type="InterPro" id="IPR016072">
    <property type="entry name" value="Skp1_comp_dimer"/>
</dbReference>
<dbReference type="GO" id="GO:0006511">
    <property type="term" value="P:ubiquitin-dependent protein catabolic process"/>
    <property type="evidence" value="ECO:0007669"/>
    <property type="project" value="InterPro"/>
</dbReference>